<dbReference type="GO" id="GO:0005886">
    <property type="term" value="C:plasma membrane"/>
    <property type="evidence" value="ECO:0007669"/>
    <property type="project" value="TreeGrafter"/>
</dbReference>
<accession>A0A3N2PKV5</accession>
<feature type="transmembrane region" description="Helical" evidence="8">
    <location>
        <begin position="392"/>
        <end position="415"/>
    </location>
</feature>
<dbReference type="InterPro" id="IPR039261">
    <property type="entry name" value="FNR_nucleotide-bd"/>
</dbReference>
<dbReference type="Gene3D" id="3.40.50.80">
    <property type="entry name" value="Nucleotide-binding domain of ferredoxin-NADP reductase (FNR) module"/>
    <property type="match status" value="1"/>
</dbReference>
<feature type="transmembrane region" description="Helical" evidence="8">
    <location>
        <begin position="293"/>
        <end position="314"/>
    </location>
</feature>
<evidence type="ECO:0000313" key="11">
    <source>
        <dbReference type="EMBL" id="ROT35044.1"/>
    </source>
</evidence>
<dbReference type="SFLD" id="SFLDS00052">
    <property type="entry name" value="Ferric_Reductase_Domain"/>
    <property type="match status" value="1"/>
</dbReference>
<evidence type="ECO:0000256" key="1">
    <source>
        <dbReference type="ARBA" id="ARBA00004141"/>
    </source>
</evidence>
<dbReference type="GO" id="GO:0015677">
    <property type="term" value="P:copper ion import"/>
    <property type="evidence" value="ECO:0007669"/>
    <property type="project" value="TreeGrafter"/>
</dbReference>
<protein>
    <submittedName>
        <fullName evidence="11">Ferric-chelate reductase</fullName>
    </submittedName>
</protein>
<dbReference type="Pfam" id="PF01794">
    <property type="entry name" value="Ferric_reduct"/>
    <property type="match status" value="1"/>
</dbReference>
<dbReference type="InterPro" id="IPR013130">
    <property type="entry name" value="Fe3_Rdtase_TM_dom"/>
</dbReference>
<feature type="chain" id="PRO_5018121560" evidence="9">
    <location>
        <begin position="28"/>
        <end position="745"/>
    </location>
</feature>
<proteinExistence type="predicted"/>
<feature type="signal peptide" evidence="9">
    <location>
        <begin position="1"/>
        <end position="27"/>
    </location>
</feature>
<feature type="domain" description="FAD-binding FR-type" evidence="10">
    <location>
        <begin position="422"/>
        <end position="594"/>
    </location>
</feature>
<dbReference type="PROSITE" id="PS51384">
    <property type="entry name" value="FAD_FR"/>
    <property type="match status" value="1"/>
</dbReference>
<dbReference type="GO" id="GO:0006879">
    <property type="term" value="P:intracellular iron ion homeostasis"/>
    <property type="evidence" value="ECO:0007669"/>
    <property type="project" value="TreeGrafter"/>
</dbReference>
<organism evidence="11 12">
    <name type="scientific">Sodiomyces alkalinus (strain CBS 110278 / VKM F-3762 / F11)</name>
    <name type="common">Alkaliphilic filamentous fungus</name>
    <dbReference type="NCBI Taxonomy" id="1314773"/>
    <lineage>
        <taxon>Eukaryota</taxon>
        <taxon>Fungi</taxon>
        <taxon>Dikarya</taxon>
        <taxon>Ascomycota</taxon>
        <taxon>Pezizomycotina</taxon>
        <taxon>Sordariomycetes</taxon>
        <taxon>Hypocreomycetidae</taxon>
        <taxon>Glomerellales</taxon>
        <taxon>Plectosphaerellaceae</taxon>
        <taxon>Sodiomyces</taxon>
    </lineage>
</organism>
<keyword evidence="7" id="KW-0325">Glycoprotein</keyword>
<evidence type="ECO:0000256" key="3">
    <source>
        <dbReference type="ARBA" id="ARBA00022692"/>
    </source>
</evidence>
<feature type="transmembrane region" description="Helical" evidence="8">
    <location>
        <begin position="363"/>
        <end position="385"/>
    </location>
</feature>
<gene>
    <name evidence="11" type="ORF">SODALDRAFT_329247</name>
</gene>
<dbReference type="EMBL" id="ML119062">
    <property type="protein sequence ID" value="ROT35044.1"/>
    <property type="molecule type" value="Genomic_DNA"/>
</dbReference>
<dbReference type="InterPro" id="IPR051410">
    <property type="entry name" value="Ferric/Cupric_Reductase"/>
</dbReference>
<reference evidence="11 12" key="1">
    <citation type="journal article" date="2018" name="Mol. Ecol.">
        <title>The obligate alkalophilic soda-lake fungus Sodiomyces alkalinus has shifted to a protein diet.</title>
        <authorList>
            <person name="Grum-Grzhimaylo A.A."/>
            <person name="Falkoski D.L."/>
            <person name="van den Heuvel J."/>
            <person name="Valero-Jimenez C.A."/>
            <person name="Min B."/>
            <person name="Choi I.G."/>
            <person name="Lipzen A."/>
            <person name="Daum C.G."/>
            <person name="Aanen D.K."/>
            <person name="Tsang A."/>
            <person name="Henrissat B."/>
            <person name="Bilanenko E.N."/>
            <person name="de Vries R.P."/>
            <person name="van Kan J.A.L."/>
            <person name="Grigoriev I.V."/>
            <person name="Debets A.J.M."/>
        </authorList>
    </citation>
    <scope>NUCLEOTIDE SEQUENCE [LARGE SCALE GENOMIC DNA]</scope>
    <source>
        <strain evidence="11 12">F11</strain>
    </source>
</reference>
<keyword evidence="2" id="KW-0813">Transport</keyword>
<evidence type="ECO:0000256" key="8">
    <source>
        <dbReference type="SAM" id="Phobius"/>
    </source>
</evidence>
<dbReference type="AlphaFoldDB" id="A0A3N2PKV5"/>
<feature type="transmembrane region" description="Helical" evidence="8">
    <location>
        <begin position="249"/>
        <end position="273"/>
    </location>
</feature>
<sequence length="745" mass="83441">MRNTRRSFFARVLLTATWLWLCSGALAAGGNGIDETKSFGACTLALQTTHFSDVGPNATKLEEKCQSRLRHLSLYLCLKVYGRSGGWADELAAQNDTCERFLHTPLPPFDIVANYTDTEVPRLRQVTLQDWNDRVTFDEEVIVSDALHGIAYGTLYAWDYAYSRHFSYGWAMAVFWIVVVLAGASARLVSAIRRHRGSSEKSQSRMRTVIDRVPAWVCRHITAPATFGYRCAQNLGWCTIPPRGQSLTILVFLILNIFVSTNGYIVMPVNLYFNTPTKQLLRYVSDRTGIVSFANFPMIWLFGMRNNLALWLTGWDFGTYNNFHRWVARIATLQAVVHSIGYTVLILLDGGWEYFAWWWTQLFFWTGEVATILMCLLLGLAVYWLRRKQYETFLIIHVVLSIFILLTMLGHVSIFKVRYDLMVWIPATIWAADRILRVSRTLSFNRRFWNTKASVKYDPSSNIIRLAVPSSSSLYTPQPGTFYYLHVLSDKRFWESHPFTMAYSTGAREACGKDLGENAPLLPAQHGRGGDEAFAVGSEGGEGEPSMVGFLIRPYDGFTSRLRDAASRSSRCPQSGPVSIQVLVEGPYGRTGPFVEYENVLFVVGGSGIVVAMAYLRSLVSNAGVRSVGIVWAVREPAFAEDILLRDLGPLVGGKKVSLKICMTLGSGCAGFTVPELPEGVRLQYGRPDVRLEVEDAAGDMPPSERLAVVACGPARMADDARRAVVESMGSNGPRVEYFEESFRW</sequence>
<keyword evidence="5" id="KW-0406">Ion transport</keyword>
<evidence type="ECO:0000256" key="5">
    <source>
        <dbReference type="ARBA" id="ARBA00023065"/>
    </source>
</evidence>
<dbReference type="InterPro" id="IPR017927">
    <property type="entry name" value="FAD-bd_FR_type"/>
</dbReference>
<dbReference type="Pfam" id="PF08022">
    <property type="entry name" value="FAD_binding_8"/>
    <property type="match status" value="1"/>
</dbReference>
<comment type="subcellular location">
    <subcellularLocation>
        <location evidence="1">Membrane</location>
        <topology evidence="1">Multi-pass membrane protein</topology>
    </subcellularLocation>
</comment>
<evidence type="ECO:0000259" key="10">
    <source>
        <dbReference type="PROSITE" id="PS51384"/>
    </source>
</evidence>
<keyword evidence="12" id="KW-1185">Reference proteome</keyword>
<dbReference type="Proteomes" id="UP000272025">
    <property type="component" value="Unassembled WGS sequence"/>
</dbReference>
<feature type="transmembrane region" description="Helical" evidence="8">
    <location>
        <begin position="168"/>
        <end position="189"/>
    </location>
</feature>
<keyword evidence="3 8" id="KW-0812">Transmembrane</keyword>
<evidence type="ECO:0000256" key="9">
    <source>
        <dbReference type="SAM" id="SignalP"/>
    </source>
</evidence>
<dbReference type="PANTHER" id="PTHR32361">
    <property type="entry name" value="FERRIC/CUPRIC REDUCTASE TRANSMEMBRANE COMPONENT"/>
    <property type="match status" value="1"/>
</dbReference>
<dbReference type="CDD" id="cd06186">
    <property type="entry name" value="NOX_Duox_like_FAD_NADP"/>
    <property type="match status" value="1"/>
</dbReference>
<dbReference type="RefSeq" id="XP_028462850.1">
    <property type="nucleotide sequence ID" value="XM_028610885.1"/>
</dbReference>
<evidence type="ECO:0000256" key="7">
    <source>
        <dbReference type="ARBA" id="ARBA00023180"/>
    </source>
</evidence>
<dbReference type="SUPFAM" id="SSF52343">
    <property type="entry name" value="Ferredoxin reductase-like, C-terminal NADP-linked domain"/>
    <property type="match status" value="1"/>
</dbReference>
<dbReference type="SFLD" id="SFLDG01168">
    <property type="entry name" value="Ferric_reductase_subgroup_(FRE"/>
    <property type="match status" value="1"/>
</dbReference>
<dbReference type="PANTHER" id="PTHR32361:SF9">
    <property type="entry name" value="FERRIC REDUCTASE TRANSMEMBRANE COMPONENT 3-RELATED"/>
    <property type="match status" value="1"/>
</dbReference>
<keyword evidence="6 8" id="KW-0472">Membrane</keyword>
<dbReference type="OrthoDB" id="167398at2759"/>
<dbReference type="GO" id="GO:0000293">
    <property type="term" value="F:ferric-chelate reductase activity"/>
    <property type="evidence" value="ECO:0007669"/>
    <property type="project" value="TreeGrafter"/>
</dbReference>
<dbReference type="InterPro" id="IPR013112">
    <property type="entry name" value="FAD-bd_8"/>
</dbReference>
<evidence type="ECO:0000256" key="6">
    <source>
        <dbReference type="ARBA" id="ARBA00023136"/>
    </source>
</evidence>
<keyword evidence="9" id="KW-0732">Signal</keyword>
<dbReference type="GeneID" id="39579363"/>
<dbReference type="GO" id="GO:0006826">
    <property type="term" value="P:iron ion transport"/>
    <property type="evidence" value="ECO:0007669"/>
    <property type="project" value="TreeGrafter"/>
</dbReference>
<evidence type="ECO:0000256" key="2">
    <source>
        <dbReference type="ARBA" id="ARBA00022448"/>
    </source>
</evidence>
<name>A0A3N2PKV5_SODAK</name>
<evidence type="ECO:0000313" key="12">
    <source>
        <dbReference type="Proteomes" id="UP000272025"/>
    </source>
</evidence>
<dbReference type="STRING" id="1314773.A0A3N2PKV5"/>
<evidence type="ECO:0000256" key="4">
    <source>
        <dbReference type="ARBA" id="ARBA00022989"/>
    </source>
</evidence>
<feature type="transmembrane region" description="Helical" evidence="8">
    <location>
        <begin position="326"/>
        <end position="348"/>
    </location>
</feature>
<keyword evidence="4 8" id="KW-1133">Transmembrane helix</keyword>